<dbReference type="InterPro" id="IPR029069">
    <property type="entry name" value="HotDog_dom_sf"/>
</dbReference>
<protein>
    <submittedName>
        <fullName evidence="3">Unannotated protein</fullName>
    </submittedName>
</protein>
<keyword evidence="1" id="KW-0378">Hydrolase</keyword>
<evidence type="ECO:0000313" key="3">
    <source>
        <dbReference type="EMBL" id="CAB4534629.1"/>
    </source>
</evidence>
<dbReference type="GO" id="GO:0061522">
    <property type="term" value="F:1,4-dihydroxy-2-naphthoyl-CoA thioesterase activity"/>
    <property type="evidence" value="ECO:0007669"/>
    <property type="project" value="TreeGrafter"/>
</dbReference>
<dbReference type="GO" id="GO:0005829">
    <property type="term" value="C:cytosol"/>
    <property type="evidence" value="ECO:0007669"/>
    <property type="project" value="TreeGrafter"/>
</dbReference>
<dbReference type="EMBL" id="CAEZSN010000010">
    <property type="protein sequence ID" value="CAB4534629.1"/>
    <property type="molecule type" value="Genomic_DNA"/>
</dbReference>
<dbReference type="NCBIfam" id="TIGR00369">
    <property type="entry name" value="unchar_dom_1"/>
    <property type="match status" value="1"/>
</dbReference>
<dbReference type="PANTHER" id="PTHR43240">
    <property type="entry name" value="1,4-DIHYDROXY-2-NAPHTHOYL-COA THIOESTERASE 1"/>
    <property type="match status" value="1"/>
</dbReference>
<dbReference type="AlphaFoldDB" id="A0A6J6B8D4"/>
<sequence length="141" mass="14824">MTEIKLSESAALLMETRGLGELATRMGIELTELSAERSVATMPAEGNRQPLGLVNGGAYLVLGETLGSISANVWASSFDKVAVGIEISASHSKSCREGTVTAVCTSISLGKTLTVHEIVCSDESGARLSTVRITNLIRDKQ</sequence>
<dbReference type="CDD" id="cd03443">
    <property type="entry name" value="PaaI_thioesterase"/>
    <property type="match status" value="1"/>
</dbReference>
<proteinExistence type="predicted"/>
<reference evidence="3" key="1">
    <citation type="submission" date="2020-05" db="EMBL/GenBank/DDBJ databases">
        <authorList>
            <person name="Chiriac C."/>
            <person name="Salcher M."/>
            <person name="Ghai R."/>
            <person name="Kavagutti S V."/>
        </authorList>
    </citation>
    <scope>NUCLEOTIDE SEQUENCE</scope>
</reference>
<evidence type="ECO:0000259" key="2">
    <source>
        <dbReference type="Pfam" id="PF03061"/>
    </source>
</evidence>
<feature type="domain" description="Thioesterase" evidence="2">
    <location>
        <begin position="52"/>
        <end position="125"/>
    </location>
</feature>
<dbReference type="InterPro" id="IPR003736">
    <property type="entry name" value="PAAI_dom"/>
</dbReference>
<name>A0A6J6B8D4_9ZZZZ</name>
<gene>
    <name evidence="3" type="ORF">UFOPK1433_00150</name>
</gene>
<accession>A0A6J6B8D4</accession>
<dbReference type="SUPFAM" id="SSF54637">
    <property type="entry name" value="Thioesterase/thiol ester dehydrase-isomerase"/>
    <property type="match status" value="1"/>
</dbReference>
<dbReference type="Gene3D" id="3.10.129.10">
    <property type="entry name" value="Hotdog Thioesterase"/>
    <property type="match status" value="1"/>
</dbReference>
<evidence type="ECO:0000256" key="1">
    <source>
        <dbReference type="ARBA" id="ARBA00022801"/>
    </source>
</evidence>
<organism evidence="3">
    <name type="scientific">freshwater metagenome</name>
    <dbReference type="NCBI Taxonomy" id="449393"/>
    <lineage>
        <taxon>unclassified sequences</taxon>
        <taxon>metagenomes</taxon>
        <taxon>ecological metagenomes</taxon>
    </lineage>
</organism>
<dbReference type="Pfam" id="PF03061">
    <property type="entry name" value="4HBT"/>
    <property type="match status" value="1"/>
</dbReference>
<dbReference type="InterPro" id="IPR006683">
    <property type="entry name" value="Thioestr_dom"/>
</dbReference>
<dbReference type="PANTHER" id="PTHR43240:SF5">
    <property type="entry name" value="1,4-DIHYDROXY-2-NAPHTHOYL-COA THIOESTERASE 1"/>
    <property type="match status" value="1"/>
</dbReference>